<evidence type="ECO:0000256" key="8">
    <source>
        <dbReference type="ARBA" id="ARBA00051542"/>
    </source>
</evidence>
<feature type="binding site" evidence="9">
    <location>
        <position position="35"/>
    </location>
    <ligand>
        <name>ATP</name>
        <dbReference type="ChEBI" id="CHEBI:30616"/>
    </ligand>
</feature>
<comment type="similarity">
    <text evidence="9">Belongs to the MnmA/TRMU family.</text>
</comment>
<keyword evidence="7" id="KW-1015">Disulfide bond</keyword>
<keyword evidence="6 9" id="KW-0694">RNA-binding</keyword>
<dbReference type="Pfam" id="PF03054">
    <property type="entry name" value="tRNA_Me_trans"/>
    <property type="match status" value="1"/>
</dbReference>
<evidence type="ECO:0000256" key="4">
    <source>
        <dbReference type="ARBA" id="ARBA00022741"/>
    </source>
</evidence>
<reference evidence="13" key="1">
    <citation type="submission" date="2017-09" db="EMBL/GenBank/DDBJ databases">
        <title>Depth-based differentiation of microbial function through sediment-hosted aquifers and enrichment of novel symbionts in the deep terrestrial subsurface.</title>
        <authorList>
            <person name="Probst A.J."/>
            <person name="Ladd B."/>
            <person name="Jarett J.K."/>
            <person name="Geller-Mcgrath D.E."/>
            <person name="Sieber C.M.K."/>
            <person name="Emerson J.B."/>
            <person name="Anantharaman K."/>
            <person name="Thomas B.C."/>
            <person name="Malmstrom R."/>
            <person name="Stieglmeier M."/>
            <person name="Klingl A."/>
            <person name="Woyke T."/>
            <person name="Ryan C.M."/>
            <person name="Banfield J.F."/>
        </authorList>
    </citation>
    <scope>NUCLEOTIDE SEQUENCE [LARGE SCALE GENOMIC DNA]</scope>
</reference>
<dbReference type="HAMAP" id="MF_00144">
    <property type="entry name" value="tRNA_thiouridyl_MnmA"/>
    <property type="match status" value="1"/>
</dbReference>
<dbReference type="AlphaFoldDB" id="A0A2M6YQJ3"/>
<feature type="region of interest" description="Interaction with tRNA" evidence="9">
    <location>
        <begin position="146"/>
        <end position="148"/>
    </location>
</feature>
<feature type="domain" description="tRNA-specific 2-thiouridylase MnmA-like central" evidence="11">
    <location>
        <begin position="206"/>
        <end position="274"/>
    </location>
</feature>
<dbReference type="InterPro" id="IPR004506">
    <property type="entry name" value="MnmA-like"/>
</dbReference>
<feature type="active site" description="Cysteine persulfide intermediate" evidence="9">
    <location>
        <position position="196"/>
    </location>
</feature>
<comment type="catalytic activity">
    <reaction evidence="8 9">
        <text>S-sulfanyl-L-cysteinyl-[protein] + uridine(34) in tRNA + AH2 + ATP = 2-thiouridine(34) in tRNA + L-cysteinyl-[protein] + A + AMP + diphosphate + H(+)</text>
        <dbReference type="Rhea" id="RHEA:47032"/>
        <dbReference type="Rhea" id="RHEA-COMP:10131"/>
        <dbReference type="Rhea" id="RHEA-COMP:11726"/>
        <dbReference type="Rhea" id="RHEA-COMP:11727"/>
        <dbReference type="Rhea" id="RHEA-COMP:11728"/>
        <dbReference type="ChEBI" id="CHEBI:13193"/>
        <dbReference type="ChEBI" id="CHEBI:15378"/>
        <dbReference type="ChEBI" id="CHEBI:17499"/>
        <dbReference type="ChEBI" id="CHEBI:29950"/>
        <dbReference type="ChEBI" id="CHEBI:30616"/>
        <dbReference type="ChEBI" id="CHEBI:33019"/>
        <dbReference type="ChEBI" id="CHEBI:61963"/>
        <dbReference type="ChEBI" id="CHEBI:65315"/>
        <dbReference type="ChEBI" id="CHEBI:87170"/>
        <dbReference type="ChEBI" id="CHEBI:456215"/>
        <dbReference type="EC" id="2.8.1.13"/>
    </reaction>
</comment>
<dbReference type="GO" id="GO:0005737">
    <property type="term" value="C:cytoplasm"/>
    <property type="evidence" value="ECO:0007669"/>
    <property type="project" value="UniProtKB-SubCell"/>
</dbReference>
<feature type="active site" description="Nucleophile" evidence="9">
    <location>
        <position position="104"/>
    </location>
</feature>
<evidence type="ECO:0000256" key="7">
    <source>
        <dbReference type="ARBA" id="ARBA00023157"/>
    </source>
</evidence>
<feature type="site" description="Interaction with tRNA" evidence="9">
    <location>
        <position position="341"/>
    </location>
</feature>
<protein>
    <recommendedName>
        <fullName evidence="9">tRNA-specific 2-thiouridylase MnmA</fullName>
        <ecNumber evidence="9">2.8.1.13</ecNumber>
    </recommendedName>
</protein>
<dbReference type="InterPro" id="IPR014729">
    <property type="entry name" value="Rossmann-like_a/b/a_fold"/>
</dbReference>
<comment type="caution">
    <text evidence="9">Lacks conserved residue(s) required for the propagation of feature annotation.</text>
</comment>
<keyword evidence="2 9" id="KW-0808">Transferase</keyword>
<feature type="binding site" evidence="9">
    <location>
        <begin position="9"/>
        <end position="16"/>
    </location>
    <ligand>
        <name>ATP</name>
        <dbReference type="ChEBI" id="CHEBI:30616"/>
    </ligand>
</feature>
<dbReference type="GO" id="GO:0103016">
    <property type="term" value="F:tRNA-uridine 2-sulfurtransferase activity"/>
    <property type="evidence" value="ECO:0007669"/>
    <property type="project" value="UniProtKB-EC"/>
</dbReference>
<evidence type="ECO:0000313" key="13">
    <source>
        <dbReference type="Proteomes" id="UP000229559"/>
    </source>
</evidence>
<dbReference type="NCBIfam" id="NF001138">
    <property type="entry name" value="PRK00143.1"/>
    <property type="match status" value="1"/>
</dbReference>
<dbReference type="SUPFAM" id="SSF52402">
    <property type="entry name" value="Adenine nucleotide alpha hydrolases-like"/>
    <property type="match status" value="1"/>
</dbReference>
<dbReference type="GO" id="GO:0000049">
    <property type="term" value="F:tRNA binding"/>
    <property type="evidence" value="ECO:0007669"/>
    <property type="project" value="UniProtKB-KW"/>
</dbReference>
<dbReference type="Gene3D" id="2.40.30.10">
    <property type="entry name" value="Translation factors"/>
    <property type="match status" value="1"/>
</dbReference>
<dbReference type="Proteomes" id="UP000229559">
    <property type="component" value="Unassembled WGS sequence"/>
</dbReference>
<evidence type="ECO:0000313" key="12">
    <source>
        <dbReference type="EMBL" id="PIU33384.1"/>
    </source>
</evidence>
<keyword evidence="9" id="KW-0963">Cytoplasm</keyword>
<feature type="site" description="Interaction with tRNA" evidence="9">
    <location>
        <position position="129"/>
    </location>
</feature>
<dbReference type="InterPro" id="IPR046884">
    <property type="entry name" value="MnmA-like_central"/>
</dbReference>
<evidence type="ECO:0000256" key="9">
    <source>
        <dbReference type="HAMAP-Rule" id="MF_00144"/>
    </source>
</evidence>
<evidence type="ECO:0000256" key="2">
    <source>
        <dbReference type="ARBA" id="ARBA00022679"/>
    </source>
</evidence>
<evidence type="ECO:0000256" key="5">
    <source>
        <dbReference type="ARBA" id="ARBA00022840"/>
    </source>
</evidence>
<dbReference type="CDD" id="cd01998">
    <property type="entry name" value="MnmA_TRMU-like"/>
    <property type="match status" value="1"/>
</dbReference>
<dbReference type="Gene3D" id="2.30.30.280">
    <property type="entry name" value="Adenine nucleotide alpha hydrolases-like domains"/>
    <property type="match status" value="1"/>
</dbReference>
<dbReference type="GO" id="GO:0005524">
    <property type="term" value="F:ATP binding"/>
    <property type="evidence" value="ECO:0007669"/>
    <property type="project" value="UniProtKB-KW"/>
</dbReference>
<dbReference type="Pfam" id="PF20259">
    <property type="entry name" value="tRNA_Me_trans_M"/>
    <property type="match status" value="1"/>
</dbReference>
<keyword evidence="4 9" id="KW-0547">Nucleotide-binding</keyword>
<dbReference type="InterPro" id="IPR023382">
    <property type="entry name" value="MnmA-like_central_sf"/>
</dbReference>
<evidence type="ECO:0000256" key="1">
    <source>
        <dbReference type="ARBA" id="ARBA00022555"/>
    </source>
</evidence>
<keyword evidence="3 9" id="KW-0819">tRNA processing</keyword>
<dbReference type="EMBL" id="PEXA01000010">
    <property type="protein sequence ID" value="PIU33384.1"/>
    <property type="molecule type" value="Genomic_DNA"/>
</dbReference>
<dbReference type="FunFam" id="3.40.50.620:FF:000115">
    <property type="entry name" value="tRNA-specific 2-thiouridylase MnmA"/>
    <property type="match status" value="1"/>
</dbReference>
<evidence type="ECO:0000259" key="11">
    <source>
        <dbReference type="Pfam" id="PF20259"/>
    </source>
</evidence>
<keyword evidence="5 9" id="KW-0067">ATP-binding</keyword>
<sequence>MNKIKVAIAMSGGVDSGVAAALLIKEGYQCTSFHLHLWSEKVEGEGFENKCCNTESLETARKTAHQLGMLFYVLNFSKLFKKQVVDYFLEAYASGLTPNPCVFCNRFIKFGELLNYVRKLGFDYLATGHYARIKNGHLLMGKDKDKDQSYFLYNLKQNQLAQILFPVGEYQKKEVIQLAKKWHLPVAHRPESQEICFLPGDDYRPFLKRHLKSSIKTGEAVDIKGQIIGQHQGLPLYTVGQRHGFSLNSKLQTPVLPPYYVIGKDVKKNRLIVGFGKETERKEFVVRNVNWLALRSLGEGGIKCFVRIRHQEELYPAKLQSQKNKIKVTLSEPERGISPGQSAVFYLGEEVLGGGIITD</sequence>
<dbReference type="PANTHER" id="PTHR11933:SF5">
    <property type="entry name" value="MITOCHONDRIAL TRNA-SPECIFIC 2-THIOURIDYLASE 1"/>
    <property type="match status" value="1"/>
</dbReference>
<dbReference type="GO" id="GO:0002143">
    <property type="term" value="P:tRNA wobble position uridine thiolation"/>
    <property type="evidence" value="ECO:0007669"/>
    <property type="project" value="TreeGrafter"/>
</dbReference>
<comment type="function">
    <text evidence="9">Catalyzes the 2-thiolation of uridine at the wobble position (U34) of tRNA, leading to the formation of s(2)U34.</text>
</comment>
<dbReference type="EC" id="2.8.1.13" evidence="9"/>
<feature type="domain" description="tRNA-specific 2-thiouridylase MnmA-like C-terminal" evidence="10">
    <location>
        <begin position="282"/>
        <end position="357"/>
    </location>
</feature>
<organism evidence="12 13">
    <name type="scientific">Candidatus Shapirobacteria bacterium CG07_land_8_20_14_0_80_39_12</name>
    <dbReference type="NCBI Taxonomy" id="1974480"/>
    <lineage>
        <taxon>Bacteria</taxon>
        <taxon>Candidatus Shapironibacteriota</taxon>
    </lineage>
</organism>
<gene>
    <name evidence="9" type="primary">mnmA</name>
    <name evidence="12" type="ORF">COT04_00330</name>
</gene>
<dbReference type="NCBIfam" id="TIGR00420">
    <property type="entry name" value="trmU"/>
    <property type="match status" value="1"/>
</dbReference>
<name>A0A2M6YQJ3_9BACT</name>
<dbReference type="Pfam" id="PF20258">
    <property type="entry name" value="tRNA_Me_trans_C"/>
    <property type="match status" value="1"/>
</dbReference>
<evidence type="ECO:0000256" key="6">
    <source>
        <dbReference type="ARBA" id="ARBA00022884"/>
    </source>
</evidence>
<comment type="caution">
    <text evidence="12">The sequence shown here is derived from an EMBL/GenBank/DDBJ whole genome shotgun (WGS) entry which is preliminary data.</text>
</comment>
<evidence type="ECO:0000256" key="3">
    <source>
        <dbReference type="ARBA" id="ARBA00022694"/>
    </source>
</evidence>
<feature type="binding site" evidence="9">
    <location>
        <position position="128"/>
    </location>
    <ligand>
        <name>ATP</name>
        <dbReference type="ChEBI" id="CHEBI:30616"/>
    </ligand>
</feature>
<comment type="subcellular location">
    <subcellularLocation>
        <location evidence="9">Cytoplasm</location>
    </subcellularLocation>
</comment>
<accession>A0A2M6YQJ3</accession>
<proteinExistence type="inferred from homology"/>
<keyword evidence="1 9" id="KW-0820">tRNA-binding</keyword>
<dbReference type="Gene3D" id="3.40.50.620">
    <property type="entry name" value="HUPs"/>
    <property type="match status" value="1"/>
</dbReference>
<evidence type="ECO:0000259" key="10">
    <source>
        <dbReference type="Pfam" id="PF20258"/>
    </source>
</evidence>
<dbReference type="PANTHER" id="PTHR11933">
    <property type="entry name" value="TRNA 5-METHYLAMINOMETHYL-2-THIOURIDYLATE -METHYLTRANSFERASE"/>
    <property type="match status" value="1"/>
</dbReference>
<dbReference type="InterPro" id="IPR046885">
    <property type="entry name" value="MnmA-like_C"/>
</dbReference>